<evidence type="ECO:0000313" key="6">
    <source>
        <dbReference type="Proteomes" id="UP000315525"/>
    </source>
</evidence>
<dbReference type="InterPro" id="IPR017900">
    <property type="entry name" value="4Fe4S_Fe_S_CS"/>
</dbReference>
<dbReference type="Pfam" id="PF13187">
    <property type="entry name" value="Fer4_9"/>
    <property type="match status" value="1"/>
</dbReference>
<keyword evidence="3" id="KW-0411">Iron-sulfur</keyword>
<proteinExistence type="predicted"/>
<dbReference type="InterPro" id="IPR009051">
    <property type="entry name" value="Helical_ferredxn"/>
</dbReference>
<sequence>MESLSPMLEVAEAIIEAGGKTLTTCYQCGTCTASCPWGLFTGLKVRDMIRKAQFGYEGFESEDLWKCVTCNTCVSRCPRGVEIIDLVSAMRSIMADMGSIPKSLKTAIASIKSNGNPWAGERESRGDWAKDLDIKEMAPNVEYLYFPCCTLCYDSRVKNVARSVAKLLKAAQVDFGILSGSEVCCGDPSRSIGDFAQSVRLIADNSKLFKETGVKKIITSSPHCHYAFKKYYQDLPDVEVFHHSEILAHLLNSSRLEVKKPFDAKVTYHDSCYLGRHSGIYEPPREVLRAIPGIHLLEMERTREDSLCCGGGGGGAWLEVKKGERFAELRIEEALQTGSSILAVSCPFCILMLEDAVKTLNKEENIQVKDIAEIAAEGL</sequence>
<keyword evidence="2" id="KW-0408">Iron</keyword>
<dbReference type="EMBL" id="SOJN01000128">
    <property type="protein sequence ID" value="TET44345.1"/>
    <property type="molecule type" value="Genomic_DNA"/>
</dbReference>
<name>A0A523UPH1_UNCT6</name>
<evidence type="ECO:0000256" key="2">
    <source>
        <dbReference type="ARBA" id="ARBA00023004"/>
    </source>
</evidence>
<dbReference type="Pfam" id="PF02754">
    <property type="entry name" value="CCG"/>
    <property type="match status" value="2"/>
</dbReference>
<evidence type="ECO:0000256" key="1">
    <source>
        <dbReference type="ARBA" id="ARBA00022723"/>
    </source>
</evidence>
<protein>
    <submittedName>
        <fullName evidence="5">(Fe-S)-binding protein</fullName>
    </submittedName>
</protein>
<dbReference type="GO" id="GO:0005886">
    <property type="term" value="C:plasma membrane"/>
    <property type="evidence" value="ECO:0007669"/>
    <property type="project" value="TreeGrafter"/>
</dbReference>
<evidence type="ECO:0000313" key="5">
    <source>
        <dbReference type="EMBL" id="TET44345.1"/>
    </source>
</evidence>
<dbReference type="InterPro" id="IPR004017">
    <property type="entry name" value="Cys_rich_dom"/>
</dbReference>
<dbReference type="PANTHER" id="PTHR43255">
    <property type="entry name" value="IRON-SULFUR-BINDING OXIDOREDUCTASE FADF-RELATED-RELATED"/>
    <property type="match status" value="1"/>
</dbReference>
<dbReference type="Gene3D" id="1.10.1060.10">
    <property type="entry name" value="Alpha-helical ferredoxin"/>
    <property type="match status" value="1"/>
</dbReference>
<dbReference type="InterPro" id="IPR017896">
    <property type="entry name" value="4Fe4S_Fe-S-bd"/>
</dbReference>
<dbReference type="SUPFAM" id="SSF46548">
    <property type="entry name" value="alpha-helical ferredoxin"/>
    <property type="match status" value="1"/>
</dbReference>
<evidence type="ECO:0000259" key="4">
    <source>
        <dbReference type="PROSITE" id="PS51379"/>
    </source>
</evidence>
<dbReference type="GO" id="GO:0046872">
    <property type="term" value="F:metal ion binding"/>
    <property type="evidence" value="ECO:0007669"/>
    <property type="project" value="UniProtKB-KW"/>
</dbReference>
<dbReference type="GO" id="GO:0051536">
    <property type="term" value="F:iron-sulfur cluster binding"/>
    <property type="evidence" value="ECO:0007669"/>
    <property type="project" value="UniProtKB-KW"/>
</dbReference>
<organism evidence="5 6">
    <name type="scientific">candidate division TA06 bacterium</name>
    <dbReference type="NCBI Taxonomy" id="2250710"/>
    <lineage>
        <taxon>Bacteria</taxon>
        <taxon>Bacteria division TA06</taxon>
    </lineage>
</organism>
<dbReference type="Proteomes" id="UP000315525">
    <property type="component" value="Unassembled WGS sequence"/>
</dbReference>
<dbReference type="AlphaFoldDB" id="A0A523UPH1"/>
<evidence type="ECO:0000256" key="3">
    <source>
        <dbReference type="ARBA" id="ARBA00023014"/>
    </source>
</evidence>
<accession>A0A523UPH1</accession>
<keyword evidence="1" id="KW-0479">Metal-binding</keyword>
<gene>
    <name evidence="5" type="ORF">E3J62_10620</name>
</gene>
<dbReference type="InterPro" id="IPR051460">
    <property type="entry name" value="HdrC_iron-sulfur_subunit"/>
</dbReference>
<feature type="domain" description="4Fe-4S ferredoxin-type" evidence="4">
    <location>
        <begin position="58"/>
        <end position="89"/>
    </location>
</feature>
<dbReference type="PROSITE" id="PS51379">
    <property type="entry name" value="4FE4S_FER_2"/>
    <property type="match status" value="1"/>
</dbReference>
<dbReference type="PANTHER" id="PTHR43255:SF2">
    <property type="entry name" value="HETERODISULFIDE REDUCTASE RELATED PROTEIN"/>
    <property type="match status" value="1"/>
</dbReference>
<dbReference type="GO" id="GO:0016491">
    <property type="term" value="F:oxidoreductase activity"/>
    <property type="evidence" value="ECO:0007669"/>
    <property type="project" value="UniProtKB-ARBA"/>
</dbReference>
<reference evidence="5 6" key="1">
    <citation type="submission" date="2019-03" db="EMBL/GenBank/DDBJ databases">
        <title>Metabolic potential of uncultured bacteria and archaea associated with petroleum seepage in deep-sea sediments.</title>
        <authorList>
            <person name="Dong X."/>
            <person name="Hubert C."/>
        </authorList>
    </citation>
    <scope>NUCLEOTIDE SEQUENCE [LARGE SCALE GENOMIC DNA]</scope>
    <source>
        <strain evidence="5">E44_bin18</strain>
    </source>
</reference>
<comment type="caution">
    <text evidence="5">The sequence shown here is derived from an EMBL/GenBank/DDBJ whole genome shotgun (WGS) entry which is preliminary data.</text>
</comment>
<dbReference type="PROSITE" id="PS00198">
    <property type="entry name" value="4FE4S_FER_1"/>
    <property type="match status" value="1"/>
</dbReference>